<keyword evidence="3 7" id="KW-1134">Transmembrane beta strand</keyword>
<dbReference type="GO" id="GO:0009279">
    <property type="term" value="C:cell outer membrane"/>
    <property type="evidence" value="ECO:0007669"/>
    <property type="project" value="UniProtKB-SubCell"/>
</dbReference>
<keyword evidence="6 7" id="KW-0998">Cell outer membrane</keyword>
<protein>
    <submittedName>
        <fullName evidence="10">TonB-linked outer membrane protein, SusC/RagA family</fullName>
    </submittedName>
</protein>
<evidence type="ECO:0000256" key="2">
    <source>
        <dbReference type="ARBA" id="ARBA00022448"/>
    </source>
</evidence>
<dbReference type="SUPFAM" id="SSF56935">
    <property type="entry name" value="Porins"/>
    <property type="match status" value="1"/>
</dbReference>
<dbReference type="InterPro" id="IPR023996">
    <property type="entry name" value="TonB-dep_OMP_SusC/RagA"/>
</dbReference>
<dbReference type="Proteomes" id="UP000236731">
    <property type="component" value="Unassembled WGS sequence"/>
</dbReference>
<dbReference type="Pfam" id="PF07660">
    <property type="entry name" value="STN"/>
    <property type="match status" value="1"/>
</dbReference>
<evidence type="ECO:0000313" key="10">
    <source>
        <dbReference type="EMBL" id="SEG03748.1"/>
    </source>
</evidence>
<dbReference type="InterPro" id="IPR023997">
    <property type="entry name" value="TonB-dep_OMP_SusC/RagA_CS"/>
</dbReference>
<dbReference type="PROSITE" id="PS52016">
    <property type="entry name" value="TONB_DEPENDENT_REC_3"/>
    <property type="match status" value="1"/>
</dbReference>
<comment type="similarity">
    <text evidence="7">Belongs to the TonB-dependent receptor family.</text>
</comment>
<gene>
    <name evidence="10" type="ORF">SAMN05421877_104190</name>
</gene>
<dbReference type="Pfam" id="PF13715">
    <property type="entry name" value="CarbopepD_reg_2"/>
    <property type="match status" value="1"/>
</dbReference>
<dbReference type="SMART" id="SM00965">
    <property type="entry name" value="STN"/>
    <property type="match status" value="1"/>
</dbReference>
<feature type="domain" description="Secretin/TonB short N-terminal" evidence="9">
    <location>
        <begin position="70"/>
        <end position="121"/>
    </location>
</feature>
<evidence type="ECO:0000256" key="7">
    <source>
        <dbReference type="PROSITE-ProRule" id="PRU01360"/>
    </source>
</evidence>
<dbReference type="Gene3D" id="2.170.130.10">
    <property type="entry name" value="TonB-dependent receptor, plug domain"/>
    <property type="match status" value="1"/>
</dbReference>
<evidence type="ECO:0000256" key="4">
    <source>
        <dbReference type="ARBA" id="ARBA00022692"/>
    </source>
</evidence>
<organism evidence="10 11">
    <name type="scientific">Sphingobacterium lactis</name>
    <dbReference type="NCBI Taxonomy" id="797291"/>
    <lineage>
        <taxon>Bacteria</taxon>
        <taxon>Pseudomonadati</taxon>
        <taxon>Bacteroidota</taxon>
        <taxon>Sphingobacteriia</taxon>
        <taxon>Sphingobacteriales</taxon>
        <taxon>Sphingobacteriaceae</taxon>
        <taxon>Sphingobacterium</taxon>
    </lineage>
</organism>
<sequence length="1228" mass="136990">MNNLTFGKGRRGQNYSPFPIIFRIMKITTALLLVCFSFAYGTGKAQKVTLNLRNAKLEDAFKEISKQTNFKFLYNDAIINKATRVNVTLTNAPLKDAVAELLSNNKLEYKIINETITISSSTGAGVAVAAVQNTVRGVVRDSDMNPLANASVLVKGTAVGTTTDANGQYTIAAAGNATLVVRYVGHNSVEVQVNNRTAINFTLTAIDNKLEEVEVVATGYQNLNRKFFTGSATAVSAKDAERAGVPDVSRMLEGQVAGVSMQNVSGTFGAAPKIRVRGATSLSGDNKPLWVIDGIILEDVVNISNEALATGDMNTLLGSSVAGLNPSDIESFNVLKDAAATAMYGARAMNGVIVVNTKKGRNSDGKPMINYTGNLTTYIKPDYSQFDVMSSYDQMAVMIELRNKGFYQIPSASRGANGGVFYKMYNKFYEYDPNTKTFGLKNTTESQVDFLSRYANANTDWFDLLFKNSLVQDHSISISSGTQNVQNYSSVSFLNDPGMTVGNDVKRFTGNFRTNFKISEKLSGEIIGTGSIRDQKAPGTQNLQSDPVYGNYYRGYDINPYNYALSTSRLITPYDENGNLEYFVRDYAPFNILNEVENNYATLGQIDFKIQGGLKYEFIKGLAYSANGAFRYTRSESELYLKEGSNYVQSFRALDDATIVGSNGRLYKDPDLPNEMPVSVLPDGGFYNINGDNMKFFYFRHDLEYNKEFNNDHSLNIFANMEVKTTDRQNKFFDGVGYQYENGGLVAPYYKYFKKAREEGKSYFGMQNGYDRWVGYSMRAAYAYKDRYRINATGRYDGSNKMGRSRTARWLPTWNVSGAWLVNEESFWPENNYVNALTVRATYGLVASMNGGANSAALFYNQIARRREIVDQETLTYISSLENSELTWEKLNEFNLGFDMKLANNKIDMTIDLYKRNSYDLLGNIQTSGIDGQFTKFANYADMEAKGIEGYIGGYPIRNDEFTWRTNFNFGYNVNKITKLDINPNIWRSVSNTGGAVYNYAQRGLFSIQFTGLDPNYGYPSFINTAGEEGEYINLQSDILENLKYEGPTDPTFSSGFYNAFTYKGFSLSGLLTFSTGNKLRLKPTIRASYDDMSVMTKDMLNRWIMPGDEKTTNIPALLDPLTQLQIINDTGGQVNVSYPYNAYNYSTERVVNGHYLKLKQIILGYSLPKNISNSLRLNNVSFNLAANNVWTIFADKRLNGQDPEFFANGGVALPVARQITFSLKVGL</sequence>
<name>A0A1H5WWG0_9SPHI</name>
<dbReference type="NCBIfam" id="TIGR04057">
    <property type="entry name" value="SusC_RagA_signa"/>
    <property type="match status" value="1"/>
</dbReference>
<dbReference type="InterPro" id="IPR037066">
    <property type="entry name" value="Plug_dom_sf"/>
</dbReference>
<dbReference type="Pfam" id="PF07715">
    <property type="entry name" value="Plug"/>
    <property type="match status" value="1"/>
</dbReference>
<evidence type="ECO:0000256" key="3">
    <source>
        <dbReference type="ARBA" id="ARBA00022452"/>
    </source>
</evidence>
<keyword evidence="2 7" id="KW-0813">Transport</keyword>
<reference evidence="11" key="1">
    <citation type="submission" date="2016-10" db="EMBL/GenBank/DDBJ databases">
        <authorList>
            <person name="Varghese N."/>
            <person name="Submissions S."/>
        </authorList>
    </citation>
    <scope>NUCLEOTIDE SEQUENCE [LARGE SCALE GENOMIC DNA]</scope>
    <source>
        <strain evidence="11">DSM 22361</strain>
    </source>
</reference>
<dbReference type="InterPro" id="IPR008969">
    <property type="entry name" value="CarboxyPept-like_regulatory"/>
</dbReference>
<dbReference type="InterPro" id="IPR039426">
    <property type="entry name" value="TonB-dep_rcpt-like"/>
</dbReference>
<dbReference type="Gene3D" id="2.60.40.1120">
    <property type="entry name" value="Carboxypeptidase-like, regulatory domain"/>
    <property type="match status" value="1"/>
</dbReference>
<dbReference type="InterPro" id="IPR011662">
    <property type="entry name" value="Secretin/TonB_short_N"/>
</dbReference>
<dbReference type="AlphaFoldDB" id="A0A1H5WWG0"/>
<evidence type="ECO:0000256" key="5">
    <source>
        <dbReference type="ARBA" id="ARBA00023136"/>
    </source>
</evidence>
<accession>A0A1H5WWG0</accession>
<dbReference type="Gene3D" id="3.55.50.30">
    <property type="match status" value="1"/>
</dbReference>
<evidence type="ECO:0000256" key="1">
    <source>
        <dbReference type="ARBA" id="ARBA00004571"/>
    </source>
</evidence>
<proteinExistence type="inferred from homology"/>
<comment type="subcellular location">
    <subcellularLocation>
        <location evidence="1 7">Cell outer membrane</location>
        <topology evidence="1 7">Multi-pass membrane protein</topology>
    </subcellularLocation>
</comment>
<evidence type="ECO:0000259" key="9">
    <source>
        <dbReference type="SMART" id="SM00965"/>
    </source>
</evidence>
<dbReference type="EMBL" id="FNUT01000004">
    <property type="protein sequence ID" value="SEG03748.1"/>
    <property type="molecule type" value="Genomic_DNA"/>
</dbReference>
<dbReference type="InterPro" id="IPR036942">
    <property type="entry name" value="Beta-barrel_TonB_sf"/>
</dbReference>
<dbReference type="NCBIfam" id="TIGR04056">
    <property type="entry name" value="OMP_RagA_SusC"/>
    <property type="match status" value="1"/>
</dbReference>
<evidence type="ECO:0000313" key="11">
    <source>
        <dbReference type="Proteomes" id="UP000236731"/>
    </source>
</evidence>
<feature type="transmembrane region" description="Helical" evidence="8">
    <location>
        <begin position="20"/>
        <end position="40"/>
    </location>
</feature>
<keyword evidence="5 7" id="KW-0472">Membrane</keyword>
<dbReference type="InterPro" id="IPR012910">
    <property type="entry name" value="Plug_dom"/>
</dbReference>
<evidence type="ECO:0000256" key="8">
    <source>
        <dbReference type="SAM" id="Phobius"/>
    </source>
</evidence>
<keyword evidence="4 7" id="KW-0812">Transmembrane</keyword>
<keyword evidence="11" id="KW-1185">Reference proteome</keyword>
<keyword evidence="8" id="KW-1133">Transmembrane helix</keyword>
<dbReference type="SUPFAM" id="SSF49464">
    <property type="entry name" value="Carboxypeptidase regulatory domain-like"/>
    <property type="match status" value="1"/>
</dbReference>
<evidence type="ECO:0000256" key="6">
    <source>
        <dbReference type="ARBA" id="ARBA00023237"/>
    </source>
</evidence>
<dbReference type="Gene3D" id="2.40.170.20">
    <property type="entry name" value="TonB-dependent receptor, beta-barrel domain"/>
    <property type="match status" value="1"/>
</dbReference>